<evidence type="ECO:0000256" key="2">
    <source>
        <dbReference type="ARBA" id="ARBA00023136"/>
    </source>
</evidence>
<keyword evidence="2 3" id="KW-0472">Membrane</keyword>
<reference evidence="4 5" key="1">
    <citation type="submission" date="2019-05" db="EMBL/GenBank/DDBJ databases">
        <authorList>
            <person name="Narsing Rao M.P."/>
            <person name="Li W.J."/>
        </authorList>
    </citation>
    <scope>NUCLEOTIDE SEQUENCE [LARGE SCALE GENOMIC DNA]</scope>
    <source>
        <strain evidence="4 5">SYSU_K30003</strain>
    </source>
</reference>
<keyword evidence="5" id="KW-1185">Reference proteome</keyword>
<organism evidence="4 5">
    <name type="scientific">Paenibacillus antri</name>
    <dbReference type="NCBI Taxonomy" id="2582848"/>
    <lineage>
        <taxon>Bacteria</taxon>
        <taxon>Bacillati</taxon>
        <taxon>Bacillota</taxon>
        <taxon>Bacilli</taxon>
        <taxon>Bacillales</taxon>
        <taxon>Paenibacillaceae</taxon>
        <taxon>Paenibacillus</taxon>
    </lineage>
</organism>
<dbReference type="InterPro" id="IPR050768">
    <property type="entry name" value="UPF0353/GerABKA_families"/>
</dbReference>
<protein>
    <submittedName>
        <fullName evidence="4">Spore germination protein</fullName>
    </submittedName>
</protein>
<dbReference type="AlphaFoldDB" id="A0A5R9GKN4"/>
<feature type="transmembrane region" description="Helical" evidence="3">
    <location>
        <begin position="292"/>
        <end position="314"/>
    </location>
</feature>
<keyword evidence="3" id="KW-1133">Transmembrane helix</keyword>
<dbReference type="PANTHER" id="PTHR22550">
    <property type="entry name" value="SPORE GERMINATION PROTEIN"/>
    <property type="match status" value="1"/>
</dbReference>
<evidence type="ECO:0000313" key="5">
    <source>
        <dbReference type="Proteomes" id="UP000309676"/>
    </source>
</evidence>
<dbReference type="PANTHER" id="PTHR22550:SF5">
    <property type="entry name" value="LEUCINE ZIPPER PROTEIN 4"/>
    <property type="match status" value="1"/>
</dbReference>
<gene>
    <name evidence="4" type="ORF">FE782_09930</name>
</gene>
<evidence type="ECO:0000256" key="3">
    <source>
        <dbReference type="SAM" id="Phobius"/>
    </source>
</evidence>
<evidence type="ECO:0000256" key="1">
    <source>
        <dbReference type="ARBA" id="ARBA00005278"/>
    </source>
</evidence>
<evidence type="ECO:0000313" key="4">
    <source>
        <dbReference type="EMBL" id="TLS52285.1"/>
    </source>
</evidence>
<dbReference type="Pfam" id="PF03323">
    <property type="entry name" value="GerA"/>
    <property type="match status" value="1"/>
</dbReference>
<accession>A0A5R9GKN4</accession>
<dbReference type="GO" id="GO:0016020">
    <property type="term" value="C:membrane"/>
    <property type="evidence" value="ECO:0007669"/>
    <property type="project" value="InterPro"/>
</dbReference>
<name>A0A5R9GKN4_9BACL</name>
<feature type="transmembrane region" description="Helical" evidence="3">
    <location>
        <begin position="334"/>
        <end position="353"/>
    </location>
</feature>
<dbReference type="PIRSF" id="PIRSF005690">
    <property type="entry name" value="GerBA"/>
    <property type="match status" value="1"/>
</dbReference>
<comment type="similarity">
    <text evidence="1">Belongs to the GerABKA family.</text>
</comment>
<dbReference type="EMBL" id="VCIW01000005">
    <property type="protein sequence ID" value="TLS52285.1"/>
    <property type="molecule type" value="Genomic_DNA"/>
</dbReference>
<dbReference type="Proteomes" id="UP000309676">
    <property type="component" value="Unassembled WGS sequence"/>
</dbReference>
<comment type="caution">
    <text evidence="4">The sequence shown here is derived from an EMBL/GenBank/DDBJ whole genome shotgun (WGS) entry which is preliminary data.</text>
</comment>
<keyword evidence="3" id="KW-0812">Transmembrane</keyword>
<proteinExistence type="inferred from homology"/>
<sequence length="474" mass="52668">MNHPLDLHTNPDLENRGERDRIGAMEELKVKLAAQFKGTSDFIHKTLQREHSSIDLMYILTVADEKKVFDTWVIPFYDRSMYTNYKSYIESLPNRVAPKSEKELLSYLADGYAIVFDASDVFVYDVRKFPLATVREATVETVIQGPLYAFSEDLGLNITLLRQRYNQASLQVEKTTVGTLSRTSIMIVYDRTSADPKLIAEVKRRIGATQLAVVQSSGQLVQLLGEPKRSLFPRFMITERPDRATLNLSQGKVVVFMEGSPFALIAPSTFYDFFASMEDLYQQYFISRFLIVLRYAALLISLTLPASYVAVSAYNPELLRVQLALSIAGSRVPVPYPAFVEVLLMLLAMELLVEASIRLPKSIGSTATTVGGLILGTAATEANLVSNIMIIIVATVAISNFVIPINSMSFAIRVAKYAILICATMFGLIGVVLGMVLLIGCLVSLDSFGKPFLKLFENDDRHVKTTQQQPEPGA</sequence>
<dbReference type="InterPro" id="IPR004995">
    <property type="entry name" value="Spore_Ger"/>
</dbReference>
<feature type="transmembrane region" description="Helical" evidence="3">
    <location>
        <begin position="385"/>
        <end position="405"/>
    </location>
</feature>
<feature type="transmembrane region" description="Helical" evidence="3">
    <location>
        <begin position="362"/>
        <end position="379"/>
    </location>
</feature>
<dbReference type="GO" id="GO:0009847">
    <property type="term" value="P:spore germination"/>
    <property type="evidence" value="ECO:0007669"/>
    <property type="project" value="InterPro"/>
</dbReference>
<feature type="transmembrane region" description="Helical" evidence="3">
    <location>
        <begin position="417"/>
        <end position="445"/>
    </location>
</feature>